<sequence length="234" mass="24896">MMAGVSTIAGQIVVITAAYFIGAFPHLLLLARVHRLSTAGDLHIALWQKAGPRWGLLATSIDVLKGIITIVIARHLGFDAGTVVISALAVTCGQMWPVFKRFDGEKGNTTGFGAAVALAAVPTLVSLIPVFTAIGLKAARAIRLKDIPSNERFKTGAGQSATLPLGVALAFLVLPLIAEALGEPPEIVNGFAALFGLIMLRRLTAGLFRDLASGASRWKIFWYRLLLDRPVIHP</sequence>
<dbReference type="RefSeq" id="WP_353714617.1">
    <property type="nucleotide sequence ID" value="NZ_CP159307.1"/>
</dbReference>
<evidence type="ECO:0000256" key="8">
    <source>
        <dbReference type="ARBA" id="ARBA00023209"/>
    </source>
</evidence>
<keyword evidence="11" id="KW-0012">Acyltransferase</keyword>
<organism evidence="11">
    <name type="scientific">Dehalogenimonas sp. 4OHTPN</name>
    <dbReference type="NCBI Taxonomy" id="3166643"/>
    <lineage>
        <taxon>Bacteria</taxon>
        <taxon>Bacillati</taxon>
        <taxon>Chloroflexota</taxon>
        <taxon>Dehalococcoidia</taxon>
        <taxon>Dehalococcoidales</taxon>
        <taxon>Dehalococcoidaceae</taxon>
        <taxon>Dehalogenimonas</taxon>
    </lineage>
</organism>
<gene>
    <name evidence="11" type="ORF">ABV300_00430</name>
</gene>
<evidence type="ECO:0000256" key="4">
    <source>
        <dbReference type="ARBA" id="ARBA00022692"/>
    </source>
</evidence>
<feature type="transmembrane region" description="Helical" evidence="10">
    <location>
        <begin position="12"/>
        <end position="34"/>
    </location>
</feature>
<feature type="transmembrane region" description="Helical" evidence="10">
    <location>
        <begin position="111"/>
        <end position="136"/>
    </location>
</feature>
<dbReference type="Pfam" id="PF02660">
    <property type="entry name" value="G3P_acyltransf"/>
    <property type="match status" value="1"/>
</dbReference>
<reference evidence="11" key="1">
    <citation type="submission" date="2024-06" db="EMBL/GenBank/DDBJ databases">
        <title>A Novel Isolate, Dehalogenimonas sp. Strain 4OHTPN, Dechlorinates Aromatic 4 Hydroxy chlorothalonil by a Novel Reductive Dehalogenase.</title>
        <authorList>
            <person name="Liu G."/>
        </authorList>
    </citation>
    <scope>NUCLEOTIDE SEQUENCE</scope>
    <source>
        <strain evidence="11">4OHTPN</strain>
    </source>
</reference>
<dbReference type="GO" id="GO:0005886">
    <property type="term" value="C:plasma membrane"/>
    <property type="evidence" value="ECO:0007669"/>
    <property type="project" value="InterPro"/>
</dbReference>
<feature type="transmembrane region" description="Helical" evidence="10">
    <location>
        <begin position="157"/>
        <end position="178"/>
    </location>
</feature>
<keyword evidence="8" id="KW-0594">Phospholipid biosynthesis</keyword>
<keyword evidence="4 10" id="KW-0812">Transmembrane</keyword>
<keyword evidence="3" id="KW-0808">Transferase</keyword>
<keyword evidence="7 10" id="KW-0472">Membrane</keyword>
<keyword evidence="6" id="KW-0443">Lipid metabolism</keyword>
<keyword evidence="9" id="KW-1208">Phospholipid metabolism</keyword>
<keyword evidence="5 10" id="KW-1133">Transmembrane helix</keyword>
<dbReference type="GO" id="GO:0043772">
    <property type="term" value="F:acyl-phosphate glycerol-3-phosphate acyltransferase activity"/>
    <property type="evidence" value="ECO:0007669"/>
    <property type="project" value="InterPro"/>
</dbReference>
<evidence type="ECO:0000256" key="9">
    <source>
        <dbReference type="ARBA" id="ARBA00023264"/>
    </source>
</evidence>
<evidence type="ECO:0000256" key="2">
    <source>
        <dbReference type="ARBA" id="ARBA00022516"/>
    </source>
</evidence>
<protein>
    <submittedName>
        <fullName evidence="11">Glycerol-3-phosphate acyltransferase</fullName>
    </submittedName>
</protein>
<dbReference type="PANTHER" id="PTHR30309:SF0">
    <property type="entry name" value="GLYCEROL-3-PHOSPHATE ACYLTRANSFERASE-RELATED"/>
    <property type="match status" value="1"/>
</dbReference>
<name>A0AAU8G9K4_9CHLR</name>
<feature type="transmembrane region" description="Helical" evidence="10">
    <location>
        <begin position="190"/>
        <end position="208"/>
    </location>
</feature>
<dbReference type="AlphaFoldDB" id="A0AAU8G9K4"/>
<evidence type="ECO:0000256" key="6">
    <source>
        <dbReference type="ARBA" id="ARBA00023098"/>
    </source>
</evidence>
<keyword evidence="2" id="KW-0444">Lipid biosynthesis</keyword>
<keyword evidence="1" id="KW-1003">Cell membrane</keyword>
<dbReference type="GO" id="GO:0008654">
    <property type="term" value="P:phospholipid biosynthetic process"/>
    <property type="evidence" value="ECO:0007669"/>
    <property type="project" value="UniProtKB-KW"/>
</dbReference>
<evidence type="ECO:0000256" key="7">
    <source>
        <dbReference type="ARBA" id="ARBA00023136"/>
    </source>
</evidence>
<dbReference type="PANTHER" id="PTHR30309">
    <property type="entry name" value="INNER MEMBRANE PROTEIN YGIH"/>
    <property type="match status" value="1"/>
</dbReference>
<dbReference type="EMBL" id="CP159307">
    <property type="protein sequence ID" value="XCH33376.1"/>
    <property type="molecule type" value="Genomic_DNA"/>
</dbReference>
<feature type="transmembrane region" description="Helical" evidence="10">
    <location>
        <begin position="54"/>
        <end position="73"/>
    </location>
</feature>
<evidence type="ECO:0000256" key="10">
    <source>
        <dbReference type="SAM" id="Phobius"/>
    </source>
</evidence>
<evidence type="ECO:0000256" key="3">
    <source>
        <dbReference type="ARBA" id="ARBA00022679"/>
    </source>
</evidence>
<dbReference type="InterPro" id="IPR003811">
    <property type="entry name" value="G3P_acylTferase_PlsY"/>
</dbReference>
<proteinExistence type="predicted"/>
<evidence type="ECO:0000256" key="5">
    <source>
        <dbReference type="ARBA" id="ARBA00022989"/>
    </source>
</evidence>
<evidence type="ECO:0000313" key="11">
    <source>
        <dbReference type="EMBL" id="XCH33376.1"/>
    </source>
</evidence>
<accession>A0AAU8G9K4</accession>
<feature type="transmembrane region" description="Helical" evidence="10">
    <location>
        <begin position="80"/>
        <end position="99"/>
    </location>
</feature>
<dbReference type="SMART" id="SM01207">
    <property type="entry name" value="G3P_acyltransf"/>
    <property type="match status" value="1"/>
</dbReference>
<evidence type="ECO:0000256" key="1">
    <source>
        <dbReference type="ARBA" id="ARBA00022475"/>
    </source>
</evidence>